<evidence type="ECO:0000313" key="5">
    <source>
        <dbReference type="EMBL" id="OAA82926.1"/>
    </source>
</evidence>
<dbReference type="InterPro" id="IPR004108">
    <property type="entry name" value="Fe_hydrogenase_lsu_C"/>
</dbReference>
<accession>A0A162KRD7</accession>
<dbReference type="EC" id="1.12.7.2" evidence="5"/>
<dbReference type="InterPro" id="IPR050340">
    <property type="entry name" value="Cytosolic_Fe-S_CAF"/>
</dbReference>
<dbReference type="Gene3D" id="3.30.70.20">
    <property type="match status" value="1"/>
</dbReference>
<dbReference type="SUPFAM" id="SSF54862">
    <property type="entry name" value="4Fe-4S ferredoxins"/>
    <property type="match status" value="1"/>
</dbReference>
<dbReference type="AlphaFoldDB" id="A0A162KRD7"/>
<dbReference type="PATRIC" id="fig|1538.10.peg.4068"/>
<feature type="domain" description="4Fe-4S ferredoxin-type" evidence="4">
    <location>
        <begin position="110"/>
        <end position="140"/>
    </location>
</feature>
<dbReference type="PROSITE" id="PS51379">
    <property type="entry name" value="4FE4S_FER_2"/>
    <property type="match status" value="1"/>
</dbReference>
<keyword evidence="3" id="KW-0411">Iron-sulfur</keyword>
<evidence type="ECO:0000313" key="6">
    <source>
        <dbReference type="Proteomes" id="UP000077407"/>
    </source>
</evidence>
<dbReference type="InterPro" id="IPR017896">
    <property type="entry name" value="4Fe4S_Fe-S-bd"/>
</dbReference>
<dbReference type="GO" id="GO:0008901">
    <property type="term" value="F:ferredoxin hydrogenase activity"/>
    <property type="evidence" value="ECO:0007669"/>
    <property type="project" value="UniProtKB-EC"/>
</dbReference>
<keyword evidence="2" id="KW-0408">Iron</keyword>
<evidence type="ECO:0000256" key="3">
    <source>
        <dbReference type="ARBA" id="ARBA00023014"/>
    </source>
</evidence>
<keyword evidence="1" id="KW-0479">Metal-binding</keyword>
<dbReference type="InterPro" id="IPR017900">
    <property type="entry name" value="4Fe4S_Fe_S_CS"/>
</dbReference>
<comment type="caution">
    <text evidence="5">The sequence shown here is derived from an EMBL/GenBank/DDBJ whole genome shotgun (WGS) entry which is preliminary data.</text>
</comment>
<dbReference type="RefSeq" id="WP_063557211.1">
    <property type="nucleotide sequence ID" value="NZ_LITT01000064.1"/>
</dbReference>
<dbReference type="SUPFAM" id="SSF53920">
    <property type="entry name" value="Fe-only hydrogenase"/>
    <property type="match status" value="1"/>
</dbReference>
<dbReference type="InterPro" id="IPR009016">
    <property type="entry name" value="Fe_hydrogenase"/>
</dbReference>
<organism evidence="5 6">
    <name type="scientific">Clostridium ljungdahlii</name>
    <dbReference type="NCBI Taxonomy" id="1538"/>
    <lineage>
        <taxon>Bacteria</taxon>
        <taxon>Bacillati</taxon>
        <taxon>Bacillota</taxon>
        <taxon>Clostridia</taxon>
        <taxon>Eubacteriales</taxon>
        <taxon>Clostridiaceae</taxon>
        <taxon>Clostridium</taxon>
    </lineage>
</organism>
<evidence type="ECO:0000256" key="1">
    <source>
        <dbReference type="ARBA" id="ARBA00022723"/>
    </source>
</evidence>
<dbReference type="Proteomes" id="UP000077407">
    <property type="component" value="Unassembled WGS sequence"/>
</dbReference>
<dbReference type="PANTHER" id="PTHR11615">
    <property type="entry name" value="NITRATE, FORMATE, IRON DEHYDROGENASE"/>
    <property type="match status" value="1"/>
</dbReference>
<proteinExistence type="predicted"/>
<keyword evidence="5" id="KW-0560">Oxidoreductase</keyword>
<reference evidence="5 6" key="1">
    <citation type="journal article" date="2015" name="Biotechnol. Bioeng.">
        <title>Genome sequence and phenotypic characterization of Caulobacter segnis.</title>
        <authorList>
            <person name="Patel S."/>
            <person name="Fletcher B."/>
            <person name="Scott D.C."/>
            <person name="Ely B."/>
        </authorList>
    </citation>
    <scope>NUCLEOTIDE SEQUENCE [LARGE SCALE GENOMIC DNA]</scope>
    <source>
        <strain evidence="5 6">ERI-2</strain>
    </source>
</reference>
<dbReference type="GO" id="GO:0046872">
    <property type="term" value="F:metal ion binding"/>
    <property type="evidence" value="ECO:0007669"/>
    <property type="project" value="UniProtKB-KW"/>
</dbReference>
<evidence type="ECO:0000256" key="2">
    <source>
        <dbReference type="ARBA" id="ARBA00023004"/>
    </source>
</evidence>
<sequence>MRDDYRNLFKFIIKAYYSGNFEEEVTSFLLESKMDKQELCKIISTLCGTNIDYSSNFIENLKKAIESYKQDGKIVNKVKDCSMECVDEKGEILCQKTCPFDAIFIDNKKNCAYIDKEKCTDCGFCVDVCPTGGIMDKVQFIPLADILKSKSPVVAIVAPAIIGQFGEDVTMDQLRTAFKKLGFTDMIEVAFFADMLTLKESIEFDNHVKDEKDFMITSCCCPMWVAMVKKVYSSLVKHVSPSVSPMVAGGRVLKKLSPYCKVVFIGPCIAKKSEAKEEDIKGAIDFVLTFEELRDIFDAFHIVPSKLEGDFSSKYASRGGRLYARTGGVSIAVSEAVERIFPEKHKLFSAIQANGIRECKEMLTKVQNEEIKANFIEGMGCIGGCVGGPKAIVLKDEGRDRVNKFAQDSEIKVAVDSECMHGVLHALDIHSIDDFKDEKKIELLEREF</sequence>
<protein>
    <submittedName>
        <fullName evidence="5">Iron hydrogenase 1</fullName>
        <ecNumber evidence="5">1.12.7.2</ecNumber>
    </submittedName>
</protein>
<dbReference type="Pfam" id="PF00037">
    <property type="entry name" value="Fer4"/>
    <property type="match status" value="1"/>
</dbReference>
<dbReference type="Pfam" id="PF02906">
    <property type="entry name" value="Fe_hyd_lg_C"/>
    <property type="match status" value="1"/>
</dbReference>
<gene>
    <name evidence="5" type="ORF">WY13_03994</name>
</gene>
<dbReference type="PROSITE" id="PS00198">
    <property type="entry name" value="4FE4S_FER_1"/>
    <property type="match status" value="1"/>
</dbReference>
<dbReference type="GO" id="GO:0051536">
    <property type="term" value="F:iron-sulfur cluster binding"/>
    <property type="evidence" value="ECO:0007669"/>
    <property type="project" value="UniProtKB-KW"/>
</dbReference>
<dbReference type="Gene3D" id="3.40.950.10">
    <property type="entry name" value="Fe-only Hydrogenase (Larger Subunit), Chain L, domain 3"/>
    <property type="match status" value="1"/>
</dbReference>
<dbReference type="OrthoDB" id="9798098at2"/>
<name>A0A162KRD7_9CLOT</name>
<dbReference type="EMBL" id="LITT01000064">
    <property type="protein sequence ID" value="OAA82926.1"/>
    <property type="molecule type" value="Genomic_DNA"/>
</dbReference>
<evidence type="ECO:0000259" key="4">
    <source>
        <dbReference type="PROSITE" id="PS51379"/>
    </source>
</evidence>